<sequence length="55" mass="6003">MAKPSPARKAKPAKKKLTGGCGGYVLEDVPHLTDYLPELKSYPNPPQDHPAYVVK</sequence>
<reference evidence="1" key="1">
    <citation type="submission" date="2020-10" db="EMBL/GenBank/DDBJ databases">
        <authorList>
            <person name="Han B."/>
            <person name="Lu T."/>
            <person name="Zhao Q."/>
            <person name="Huang X."/>
            <person name="Zhao Y."/>
        </authorList>
    </citation>
    <scope>NUCLEOTIDE SEQUENCE</scope>
</reference>
<name>A0A811SM29_9POAL</name>
<evidence type="ECO:0000313" key="1">
    <source>
        <dbReference type="EMBL" id="CAD6342047.1"/>
    </source>
</evidence>
<proteinExistence type="predicted"/>
<keyword evidence="2" id="KW-1185">Reference proteome</keyword>
<organism evidence="1 2">
    <name type="scientific">Miscanthus lutarioriparius</name>
    <dbReference type="NCBI Taxonomy" id="422564"/>
    <lineage>
        <taxon>Eukaryota</taxon>
        <taxon>Viridiplantae</taxon>
        <taxon>Streptophyta</taxon>
        <taxon>Embryophyta</taxon>
        <taxon>Tracheophyta</taxon>
        <taxon>Spermatophyta</taxon>
        <taxon>Magnoliopsida</taxon>
        <taxon>Liliopsida</taxon>
        <taxon>Poales</taxon>
        <taxon>Poaceae</taxon>
        <taxon>PACMAD clade</taxon>
        <taxon>Panicoideae</taxon>
        <taxon>Andropogonodae</taxon>
        <taxon>Andropogoneae</taxon>
        <taxon>Saccharinae</taxon>
        <taxon>Miscanthus</taxon>
    </lineage>
</organism>
<protein>
    <submittedName>
        <fullName evidence="1">Uncharacterized protein</fullName>
    </submittedName>
</protein>
<gene>
    <name evidence="1" type="ORF">NCGR_LOCUS66145</name>
</gene>
<comment type="caution">
    <text evidence="1">The sequence shown here is derived from an EMBL/GenBank/DDBJ whole genome shotgun (WGS) entry which is preliminary data.</text>
</comment>
<dbReference type="Proteomes" id="UP000604825">
    <property type="component" value="Unassembled WGS sequence"/>
</dbReference>
<dbReference type="AlphaFoldDB" id="A0A811SM29"/>
<dbReference type="OrthoDB" id="1721512at2759"/>
<dbReference type="EMBL" id="CAJGYO010000378">
    <property type="protein sequence ID" value="CAD6342047.1"/>
    <property type="molecule type" value="Genomic_DNA"/>
</dbReference>
<evidence type="ECO:0000313" key="2">
    <source>
        <dbReference type="Proteomes" id="UP000604825"/>
    </source>
</evidence>
<accession>A0A811SM29</accession>